<evidence type="ECO:0000313" key="2">
    <source>
        <dbReference type="EMBL" id="MFH6982116.1"/>
    </source>
</evidence>
<dbReference type="RefSeq" id="WP_395415899.1">
    <property type="nucleotide sequence ID" value="NZ_JBIPKE010000009.1"/>
</dbReference>
<reference evidence="2 3" key="1">
    <citation type="journal article" date="2013" name="Int. J. Syst. Evol. Microbiol.">
        <title>Marinoscillum luteum sp. nov., isolated from marine sediment.</title>
        <authorList>
            <person name="Cha I.T."/>
            <person name="Park S.J."/>
            <person name="Kim S.J."/>
            <person name="Kim J.G."/>
            <person name="Jung M.Y."/>
            <person name="Shin K.S."/>
            <person name="Kwon K.K."/>
            <person name="Yang S.H."/>
            <person name="Seo Y.S."/>
            <person name="Rhee S.K."/>
        </authorList>
    </citation>
    <scope>NUCLEOTIDE SEQUENCE [LARGE SCALE GENOMIC DNA]</scope>
    <source>
        <strain evidence="2 3">KCTC 23939</strain>
    </source>
</reference>
<proteinExistence type="predicted"/>
<dbReference type="Pfam" id="PF12867">
    <property type="entry name" value="DinB_2"/>
    <property type="match status" value="1"/>
</dbReference>
<dbReference type="EMBL" id="JBIPKE010000009">
    <property type="protein sequence ID" value="MFH6982116.1"/>
    <property type="molecule type" value="Genomic_DNA"/>
</dbReference>
<name>A0ABW7N3T2_9BACT</name>
<organism evidence="2 3">
    <name type="scientific">Marinoscillum luteum</name>
    <dbReference type="NCBI Taxonomy" id="861051"/>
    <lineage>
        <taxon>Bacteria</taxon>
        <taxon>Pseudomonadati</taxon>
        <taxon>Bacteroidota</taxon>
        <taxon>Cytophagia</taxon>
        <taxon>Cytophagales</taxon>
        <taxon>Reichenbachiellaceae</taxon>
        <taxon>Marinoscillum</taxon>
    </lineage>
</organism>
<dbReference type="Proteomes" id="UP001610063">
    <property type="component" value="Unassembled WGS sequence"/>
</dbReference>
<dbReference type="InterPro" id="IPR034660">
    <property type="entry name" value="DinB/YfiT-like"/>
</dbReference>
<feature type="domain" description="DinB-like" evidence="1">
    <location>
        <begin position="11"/>
        <end position="149"/>
    </location>
</feature>
<protein>
    <submittedName>
        <fullName evidence="2">DinB family protein</fullName>
    </submittedName>
</protein>
<sequence>MFDLKKATEILERTPVILEHLLDGLSSQWIMANEGPGTWSPYDILGHLIHGEKTDWIPRMLIILSNDETRTFTPFDRFAQEKASEGKSINDLLTDFKTLRAANLTTLRKQNISAEDLTKTGRHPDFGEVTLAQLLATWTVHDLNHLSQISRVMASQYSSDVGPWIQYLKILRG</sequence>
<accession>A0ABW7N3T2</accession>
<dbReference type="SUPFAM" id="SSF109854">
    <property type="entry name" value="DinB/YfiT-like putative metalloenzymes"/>
    <property type="match status" value="1"/>
</dbReference>
<evidence type="ECO:0000259" key="1">
    <source>
        <dbReference type="Pfam" id="PF12867"/>
    </source>
</evidence>
<gene>
    <name evidence="2" type="ORF">ACHKAR_01635</name>
</gene>
<evidence type="ECO:0000313" key="3">
    <source>
        <dbReference type="Proteomes" id="UP001610063"/>
    </source>
</evidence>
<dbReference type="InterPro" id="IPR024775">
    <property type="entry name" value="DinB-like"/>
</dbReference>
<dbReference type="Gene3D" id="1.20.120.450">
    <property type="entry name" value="dinb family like domain"/>
    <property type="match status" value="1"/>
</dbReference>
<comment type="caution">
    <text evidence="2">The sequence shown here is derived from an EMBL/GenBank/DDBJ whole genome shotgun (WGS) entry which is preliminary data.</text>
</comment>
<keyword evidence="3" id="KW-1185">Reference proteome</keyword>